<protein>
    <submittedName>
        <fullName evidence="1">Uncharacterized protein</fullName>
    </submittedName>
</protein>
<organism evidence="1 2">
    <name type="scientific">Nibribacter ruber</name>
    <dbReference type="NCBI Taxonomy" id="2698458"/>
    <lineage>
        <taxon>Bacteria</taxon>
        <taxon>Pseudomonadati</taxon>
        <taxon>Bacteroidota</taxon>
        <taxon>Cytophagia</taxon>
        <taxon>Cytophagales</taxon>
        <taxon>Hymenobacteraceae</taxon>
        <taxon>Nibribacter</taxon>
    </lineage>
</organism>
<evidence type="ECO:0000313" key="1">
    <source>
        <dbReference type="EMBL" id="QHL85975.1"/>
    </source>
</evidence>
<dbReference type="KEGG" id="nib:GU926_00355"/>
<dbReference type="RefSeq" id="WP_160687929.1">
    <property type="nucleotide sequence ID" value="NZ_CP047897.1"/>
</dbReference>
<dbReference type="Proteomes" id="UP000464214">
    <property type="component" value="Chromosome"/>
</dbReference>
<evidence type="ECO:0000313" key="2">
    <source>
        <dbReference type="Proteomes" id="UP000464214"/>
    </source>
</evidence>
<name>A0A6P1NW16_9BACT</name>
<accession>A0A6P1NW16</accession>
<gene>
    <name evidence="1" type="ORF">GU926_00355</name>
</gene>
<dbReference type="AlphaFoldDB" id="A0A6P1NW16"/>
<reference evidence="1 2" key="1">
    <citation type="submission" date="2020-01" db="EMBL/GenBank/DDBJ databases">
        <authorList>
            <person name="Kim M."/>
        </authorList>
    </citation>
    <scope>NUCLEOTIDE SEQUENCE [LARGE SCALE GENOMIC DNA]</scope>
    <source>
        <strain evidence="1 2">BT10</strain>
    </source>
</reference>
<proteinExistence type="predicted"/>
<dbReference type="EMBL" id="CP047897">
    <property type="protein sequence ID" value="QHL85975.1"/>
    <property type="molecule type" value="Genomic_DNA"/>
</dbReference>
<sequence>MKLSNEEIRILKDLYRSSDGLSPFVFFQRYKYSPAVVFEFSTKFSELNFIEVSKSSGKFNLTNGGRDFVLKSKLKLSNDIYSNMPEGCTQPALKVNEPYLPIFSKLPKELLNL</sequence>
<keyword evidence="2" id="KW-1185">Reference proteome</keyword>